<comment type="caution">
    <text evidence="2">The sequence shown here is derived from an EMBL/GenBank/DDBJ whole genome shotgun (WGS) entry which is preliminary data.</text>
</comment>
<dbReference type="Proteomes" id="UP000265520">
    <property type="component" value="Unassembled WGS sequence"/>
</dbReference>
<reference evidence="2 3" key="1">
    <citation type="journal article" date="2018" name="Front. Plant Sci.">
        <title>Red Clover (Trifolium pratense) and Zigzag Clover (T. medium) - A Picture of Genomic Similarities and Differences.</title>
        <authorList>
            <person name="Dluhosova J."/>
            <person name="Istvanek J."/>
            <person name="Nedelnik J."/>
            <person name="Repkova J."/>
        </authorList>
    </citation>
    <scope>NUCLEOTIDE SEQUENCE [LARGE SCALE GENOMIC DNA]</scope>
    <source>
        <strain evidence="3">cv. 10/8</strain>
        <tissue evidence="2">Leaf</tissue>
    </source>
</reference>
<accession>A0A392VQH5</accession>
<organism evidence="2 3">
    <name type="scientific">Trifolium medium</name>
    <dbReference type="NCBI Taxonomy" id="97028"/>
    <lineage>
        <taxon>Eukaryota</taxon>
        <taxon>Viridiplantae</taxon>
        <taxon>Streptophyta</taxon>
        <taxon>Embryophyta</taxon>
        <taxon>Tracheophyta</taxon>
        <taxon>Spermatophyta</taxon>
        <taxon>Magnoliopsida</taxon>
        <taxon>eudicotyledons</taxon>
        <taxon>Gunneridae</taxon>
        <taxon>Pentapetalae</taxon>
        <taxon>rosids</taxon>
        <taxon>fabids</taxon>
        <taxon>Fabales</taxon>
        <taxon>Fabaceae</taxon>
        <taxon>Papilionoideae</taxon>
        <taxon>50 kb inversion clade</taxon>
        <taxon>NPAAA clade</taxon>
        <taxon>Hologalegina</taxon>
        <taxon>IRL clade</taxon>
        <taxon>Trifolieae</taxon>
        <taxon>Trifolium</taxon>
    </lineage>
</organism>
<dbReference type="EMBL" id="LXQA011248211">
    <property type="protein sequence ID" value="MCI90566.1"/>
    <property type="molecule type" value="Genomic_DNA"/>
</dbReference>
<dbReference type="AlphaFoldDB" id="A0A392VQH5"/>
<evidence type="ECO:0000256" key="1">
    <source>
        <dbReference type="SAM" id="MobiDB-lite"/>
    </source>
</evidence>
<sequence length="42" mass="4533">MRYDMFLLSGYDDELSNLPVNGTHAPAVSPAIAVNPEPTSNQ</sequence>
<feature type="non-terminal residue" evidence="2">
    <location>
        <position position="42"/>
    </location>
</feature>
<name>A0A392VQH5_9FABA</name>
<evidence type="ECO:0000313" key="2">
    <source>
        <dbReference type="EMBL" id="MCI90566.1"/>
    </source>
</evidence>
<evidence type="ECO:0000313" key="3">
    <source>
        <dbReference type="Proteomes" id="UP000265520"/>
    </source>
</evidence>
<feature type="region of interest" description="Disordered" evidence="1">
    <location>
        <begin position="22"/>
        <end position="42"/>
    </location>
</feature>
<keyword evidence="3" id="KW-1185">Reference proteome</keyword>
<proteinExistence type="predicted"/>
<protein>
    <submittedName>
        <fullName evidence="2">Uncharacterized protein</fullName>
    </submittedName>
</protein>